<protein>
    <submittedName>
        <fullName evidence="1">Uncharacterized protein</fullName>
    </submittedName>
</protein>
<dbReference type="EMBL" id="CP144745">
    <property type="protein sequence ID" value="WVZ50690.1"/>
    <property type="molecule type" value="Genomic_DNA"/>
</dbReference>
<evidence type="ECO:0000313" key="2">
    <source>
        <dbReference type="Proteomes" id="UP001341281"/>
    </source>
</evidence>
<dbReference type="AlphaFoldDB" id="A0AAQ3PIS1"/>
<dbReference type="Proteomes" id="UP001341281">
    <property type="component" value="Chromosome 01"/>
</dbReference>
<keyword evidence="2" id="KW-1185">Reference proteome</keyword>
<gene>
    <name evidence="1" type="ORF">U9M48_001922</name>
</gene>
<name>A0AAQ3PIS1_PASNO</name>
<proteinExistence type="predicted"/>
<organism evidence="1 2">
    <name type="scientific">Paspalum notatum var. saurae</name>
    <dbReference type="NCBI Taxonomy" id="547442"/>
    <lineage>
        <taxon>Eukaryota</taxon>
        <taxon>Viridiplantae</taxon>
        <taxon>Streptophyta</taxon>
        <taxon>Embryophyta</taxon>
        <taxon>Tracheophyta</taxon>
        <taxon>Spermatophyta</taxon>
        <taxon>Magnoliopsida</taxon>
        <taxon>Liliopsida</taxon>
        <taxon>Poales</taxon>
        <taxon>Poaceae</taxon>
        <taxon>PACMAD clade</taxon>
        <taxon>Panicoideae</taxon>
        <taxon>Andropogonodae</taxon>
        <taxon>Paspaleae</taxon>
        <taxon>Paspalinae</taxon>
        <taxon>Paspalum</taxon>
    </lineage>
</organism>
<sequence length="122" mass="13587">MGRGGRRRGRRPAPTLDEAGGVAVPAQKLAFQFITNSDLCPSLWERFFVGHEARPCGPPKSNLRQALIKAHPWRSQTLNCHGRCQWIKAVPSTSTCPATIALLLERSEAEPLFLSHAYHLHH</sequence>
<accession>A0AAQ3PIS1</accession>
<reference evidence="1 2" key="1">
    <citation type="submission" date="2024-02" db="EMBL/GenBank/DDBJ databases">
        <title>High-quality chromosome-scale genome assembly of Pensacola bahiagrass (Paspalum notatum Flugge var. saurae).</title>
        <authorList>
            <person name="Vega J.M."/>
            <person name="Podio M."/>
            <person name="Orjuela J."/>
            <person name="Siena L.A."/>
            <person name="Pessino S.C."/>
            <person name="Combes M.C."/>
            <person name="Mariac C."/>
            <person name="Albertini E."/>
            <person name="Pupilli F."/>
            <person name="Ortiz J.P.A."/>
            <person name="Leblanc O."/>
        </authorList>
    </citation>
    <scope>NUCLEOTIDE SEQUENCE [LARGE SCALE GENOMIC DNA]</scope>
    <source>
        <strain evidence="1">R1</strain>
        <tissue evidence="1">Leaf</tissue>
    </source>
</reference>
<evidence type="ECO:0000313" key="1">
    <source>
        <dbReference type="EMBL" id="WVZ50690.1"/>
    </source>
</evidence>